<dbReference type="RefSeq" id="XP_001031774.1">
    <property type="nucleotide sequence ID" value="XM_001031774.1"/>
</dbReference>
<dbReference type="EMBL" id="GG662432">
    <property type="protein sequence ID" value="EAR84111.1"/>
    <property type="molecule type" value="Genomic_DNA"/>
</dbReference>
<dbReference type="InterPro" id="IPR000719">
    <property type="entry name" value="Prot_kinase_dom"/>
</dbReference>
<dbReference type="GO" id="GO:0005829">
    <property type="term" value="C:cytosol"/>
    <property type="evidence" value="ECO:0007669"/>
    <property type="project" value="TreeGrafter"/>
</dbReference>
<dbReference type="InterPro" id="IPR008271">
    <property type="entry name" value="Ser/Thr_kinase_AS"/>
</dbReference>
<evidence type="ECO:0000256" key="6">
    <source>
        <dbReference type="SAM" id="MobiDB-lite"/>
    </source>
</evidence>
<dbReference type="SMART" id="SM00220">
    <property type="entry name" value="S_TKc"/>
    <property type="match status" value="1"/>
</dbReference>
<dbReference type="GO" id="GO:0004674">
    <property type="term" value="F:protein serine/threonine kinase activity"/>
    <property type="evidence" value="ECO:0007669"/>
    <property type="project" value="InterPro"/>
</dbReference>
<dbReference type="PROSITE" id="PS50011">
    <property type="entry name" value="PROTEIN_KINASE_DOM"/>
    <property type="match status" value="1"/>
</dbReference>
<dbReference type="KEGG" id="tet:TTHERM_00722960"/>
<dbReference type="SUPFAM" id="SSF56112">
    <property type="entry name" value="Protein kinase-like (PK-like)"/>
    <property type="match status" value="1"/>
</dbReference>
<dbReference type="GO" id="GO:0005524">
    <property type="term" value="F:ATP binding"/>
    <property type="evidence" value="ECO:0007669"/>
    <property type="project" value="UniProtKB-KW"/>
</dbReference>
<keyword evidence="5" id="KW-0175">Coiled coil</keyword>
<keyword evidence="1" id="KW-0808">Transferase</keyword>
<keyword evidence="2" id="KW-0547">Nucleotide-binding</keyword>
<keyword evidence="4" id="KW-0067">ATP-binding</keyword>
<sequence>MSAIQKSKLNQPKLIIQASGYNFPEKNKPAIVLPKLQDSDQKVARNPRSLSPMLEHRRIKTSQDSLLKTSLQLFSQNMNSSKGQFNNSGFEQFPNKRFKHSMKSAQLNRNLQSGSKQRKLSEYNSQQIPKLNFLNSNFINMPNQALSQRQDRIPVLTPLQYQQLQQNQNTQISPTSSYQLLSVRPSSKQNMNLNNSSTKNINFSTSASQYYLQDNEQLSELSQIQLMQFSSLSSGNPETPELNKKISSKNIMTARQLQPIFEEKDNLPQDNIAKKTSYISENIILNNIASSPFQPKIKVPFSTQTQSQSQQQPPNQNYFFQNQNRKFLLRTGSKKTKSSIDPMVQQDKSENNDSKLLQNYTNLIIEKEIQQDSYIKNIQRFKEDIQQLRQEKQDLLNKIKRMEQEKMNQNPFVDKQELQGILIQNINLQYDELYMQFDALCERLMKNSRANSFESQVEEIENQFKNMKQHIESIRESTTYNNSQKGIQYQLQPPIRFYPPHLIKFDHSQRLGKGGFCAVFKSKVGEKEMAQKVFEYDLDECSSIMAETLEGIFNEIKILLKVNTFSNQQFIRLFGISFDIRRNEMSGRDQFIFAIFMELIGTYDKNRFITCDLKKFINSTRTKPNYIKKCIELSLQIAEGIETLYNNNIIHSDLKPQNILLDSNQNIKIIDFGTSKFNNKPYTHDTNILGFTPRYCPLEHFDMERLTPTTDVWSFGCLLFEMITGNEPWKGIKNLQDVRKALENKQSLWLHYQSQVSQQETQHINPEIIKLIEKCTSYENRPHPSYVTEKINEILQQQL</sequence>
<accession>I7MCK3</accession>
<protein>
    <submittedName>
        <fullName evidence="8">Protein kinase</fullName>
    </submittedName>
</protein>
<dbReference type="Gene3D" id="3.30.200.20">
    <property type="entry name" value="Phosphorylase Kinase, domain 1"/>
    <property type="match status" value="1"/>
</dbReference>
<dbReference type="STRING" id="312017.I7MCK3"/>
<dbReference type="GO" id="GO:0000407">
    <property type="term" value="C:phagophore assembly site"/>
    <property type="evidence" value="ECO:0007669"/>
    <property type="project" value="TreeGrafter"/>
</dbReference>
<evidence type="ECO:0000256" key="1">
    <source>
        <dbReference type="ARBA" id="ARBA00022679"/>
    </source>
</evidence>
<dbReference type="GO" id="GO:0005776">
    <property type="term" value="C:autophagosome"/>
    <property type="evidence" value="ECO:0007669"/>
    <property type="project" value="TreeGrafter"/>
</dbReference>
<dbReference type="GO" id="GO:0010506">
    <property type="term" value="P:regulation of autophagy"/>
    <property type="evidence" value="ECO:0007669"/>
    <property type="project" value="InterPro"/>
</dbReference>
<feature type="region of interest" description="Disordered" evidence="6">
    <location>
        <begin position="331"/>
        <end position="350"/>
    </location>
</feature>
<evidence type="ECO:0000256" key="3">
    <source>
        <dbReference type="ARBA" id="ARBA00022777"/>
    </source>
</evidence>
<dbReference type="Pfam" id="PF00069">
    <property type="entry name" value="Pkinase"/>
    <property type="match status" value="1"/>
</dbReference>
<dbReference type="AlphaFoldDB" id="I7MCK3"/>
<dbReference type="Gene3D" id="1.10.510.10">
    <property type="entry name" value="Transferase(Phosphotransferase) domain 1"/>
    <property type="match status" value="1"/>
</dbReference>
<dbReference type="GeneID" id="7833890"/>
<dbReference type="PANTHER" id="PTHR24348:SF22">
    <property type="entry name" value="NON-SPECIFIC SERINE_THREONINE PROTEIN KINASE"/>
    <property type="match status" value="1"/>
</dbReference>
<dbReference type="InterPro" id="IPR011009">
    <property type="entry name" value="Kinase-like_dom_sf"/>
</dbReference>
<dbReference type="GO" id="GO:0000045">
    <property type="term" value="P:autophagosome assembly"/>
    <property type="evidence" value="ECO:0007669"/>
    <property type="project" value="TreeGrafter"/>
</dbReference>
<reference evidence="9" key="1">
    <citation type="journal article" date="2006" name="PLoS Biol.">
        <title>Macronuclear genome sequence of the ciliate Tetrahymena thermophila, a model eukaryote.</title>
        <authorList>
            <person name="Eisen J.A."/>
            <person name="Coyne R.S."/>
            <person name="Wu M."/>
            <person name="Wu D."/>
            <person name="Thiagarajan M."/>
            <person name="Wortman J.R."/>
            <person name="Badger J.H."/>
            <person name="Ren Q."/>
            <person name="Amedeo P."/>
            <person name="Jones K.M."/>
            <person name="Tallon L.J."/>
            <person name="Delcher A.L."/>
            <person name="Salzberg S.L."/>
            <person name="Silva J.C."/>
            <person name="Haas B.J."/>
            <person name="Majoros W.H."/>
            <person name="Farzad M."/>
            <person name="Carlton J.M."/>
            <person name="Smith R.K. Jr."/>
            <person name="Garg J."/>
            <person name="Pearlman R.E."/>
            <person name="Karrer K.M."/>
            <person name="Sun L."/>
            <person name="Manning G."/>
            <person name="Elde N.C."/>
            <person name="Turkewitz A.P."/>
            <person name="Asai D.J."/>
            <person name="Wilkes D.E."/>
            <person name="Wang Y."/>
            <person name="Cai H."/>
            <person name="Collins K."/>
            <person name="Stewart B.A."/>
            <person name="Lee S.R."/>
            <person name="Wilamowska K."/>
            <person name="Weinberg Z."/>
            <person name="Ruzzo W.L."/>
            <person name="Wloga D."/>
            <person name="Gaertig J."/>
            <person name="Frankel J."/>
            <person name="Tsao C.-C."/>
            <person name="Gorovsky M.A."/>
            <person name="Keeling P.J."/>
            <person name="Waller R.F."/>
            <person name="Patron N.J."/>
            <person name="Cherry J.M."/>
            <person name="Stover N.A."/>
            <person name="Krieger C.J."/>
            <person name="del Toro C."/>
            <person name="Ryder H.F."/>
            <person name="Williamson S.C."/>
            <person name="Barbeau R.A."/>
            <person name="Hamilton E.P."/>
            <person name="Orias E."/>
        </authorList>
    </citation>
    <scope>NUCLEOTIDE SEQUENCE [LARGE SCALE GENOMIC DNA]</scope>
    <source>
        <strain evidence="9">SB210</strain>
    </source>
</reference>
<evidence type="ECO:0000256" key="4">
    <source>
        <dbReference type="ARBA" id="ARBA00022840"/>
    </source>
</evidence>
<feature type="coiled-coil region" evidence="5">
    <location>
        <begin position="371"/>
        <end position="405"/>
    </location>
</feature>
<evidence type="ECO:0000259" key="7">
    <source>
        <dbReference type="PROSITE" id="PS50011"/>
    </source>
</evidence>
<evidence type="ECO:0000256" key="2">
    <source>
        <dbReference type="ARBA" id="ARBA00022741"/>
    </source>
</evidence>
<evidence type="ECO:0000313" key="8">
    <source>
        <dbReference type="EMBL" id="EAR84111.1"/>
    </source>
</evidence>
<keyword evidence="3 8" id="KW-0418">Kinase</keyword>
<evidence type="ECO:0000256" key="5">
    <source>
        <dbReference type="SAM" id="Coils"/>
    </source>
</evidence>
<gene>
    <name evidence="8" type="ORF">TTHERM_00722960</name>
</gene>
<feature type="domain" description="Protein kinase" evidence="7">
    <location>
        <begin position="505"/>
        <end position="799"/>
    </location>
</feature>
<dbReference type="PANTHER" id="PTHR24348">
    <property type="entry name" value="SERINE/THREONINE-PROTEIN KINASE UNC-51-RELATED"/>
    <property type="match status" value="1"/>
</dbReference>
<dbReference type="Proteomes" id="UP000009168">
    <property type="component" value="Unassembled WGS sequence"/>
</dbReference>
<dbReference type="HOGENOM" id="CLU_352160_0_0_1"/>
<dbReference type="InterPro" id="IPR045269">
    <property type="entry name" value="Atg1-like"/>
</dbReference>
<dbReference type="OrthoDB" id="504170at2759"/>
<organism evidence="8 9">
    <name type="scientific">Tetrahymena thermophila (strain SB210)</name>
    <dbReference type="NCBI Taxonomy" id="312017"/>
    <lineage>
        <taxon>Eukaryota</taxon>
        <taxon>Sar</taxon>
        <taxon>Alveolata</taxon>
        <taxon>Ciliophora</taxon>
        <taxon>Intramacronucleata</taxon>
        <taxon>Oligohymenophorea</taxon>
        <taxon>Hymenostomatida</taxon>
        <taxon>Tetrahymenina</taxon>
        <taxon>Tetrahymenidae</taxon>
        <taxon>Tetrahymena</taxon>
    </lineage>
</organism>
<proteinExistence type="predicted"/>
<keyword evidence="9" id="KW-1185">Reference proteome</keyword>
<evidence type="ECO:0000313" key="9">
    <source>
        <dbReference type="Proteomes" id="UP000009168"/>
    </source>
</evidence>
<dbReference type="PROSITE" id="PS00108">
    <property type="entry name" value="PROTEIN_KINASE_ST"/>
    <property type="match status" value="1"/>
</dbReference>
<dbReference type="InParanoid" id="I7MCK3"/>
<feature type="coiled-coil region" evidence="5">
    <location>
        <begin position="450"/>
        <end position="477"/>
    </location>
</feature>
<dbReference type="eggNOG" id="KOG0198">
    <property type="taxonomic scope" value="Eukaryota"/>
</dbReference>
<name>I7MCK3_TETTS</name>
<dbReference type="GO" id="GO:0016020">
    <property type="term" value="C:membrane"/>
    <property type="evidence" value="ECO:0007669"/>
    <property type="project" value="TreeGrafter"/>
</dbReference>